<proteinExistence type="predicted"/>
<dbReference type="AlphaFoldDB" id="A0A3M8DB20"/>
<dbReference type="Proteomes" id="UP000271031">
    <property type="component" value="Unassembled WGS sequence"/>
</dbReference>
<evidence type="ECO:0000313" key="1">
    <source>
        <dbReference type="EMBL" id="RNB84505.1"/>
    </source>
</evidence>
<reference evidence="1 2" key="1">
    <citation type="submission" date="2018-10" db="EMBL/GenBank/DDBJ databases">
        <title>Phylogenomics of Brevibacillus.</title>
        <authorList>
            <person name="Dunlap C."/>
        </authorList>
    </citation>
    <scope>NUCLEOTIDE SEQUENCE [LARGE SCALE GENOMIC DNA]</scope>
    <source>
        <strain evidence="1 2">JCM 15716</strain>
    </source>
</reference>
<evidence type="ECO:0000313" key="2">
    <source>
        <dbReference type="Proteomes" id="UP000271031"/>
    </source>
</evidence>
<sequence>MSDDQVSISKLKETTASFYAGILHDDPAVLQGVKAKIFDQIDKMQHDPLYRKQIAETLEKSKDLPNLTVGSLFSDILEQVSPSYRKVAETLKRIDHEVNVELGIDYKQLLQDLVNHK</sequence>
<name>A0A3M8DB20_9BACL</name>
<protein>
    <submittedName>
        <fullName evidence="1">Uncharacterized protein</fullName>
    </submittedName>
</protein>
<organism evidence="1 2">
    <name type="scientific">Brevibacillus fluminis</name>
    <dbReference type="NCBI Taxonomy" id="511487"/>
    <lineage>
        <taxon>Bacteria</taxon>
        <taxon>Bacillati</taxon>
        <taxon>Bacillota</taxon>
        <taxon>Bacilli</taxon>
        <taxon>Bacillales</taxon>
        <taxon>Paenibacillaceae</taxon>
        <taxon>Brevibacillus</taxon>
    </lineage>
</organism>
<keyword evidence="2" id="KW-1185">Reference proteome</keyword>
<dbReference type="EMBL" id="RHHQ01000017">
    <property type="protein sequence ID" value="RNB84505.1"/>
    <property type="molecule type" value="Genomic_DNA"/>
</dbReference>
<gene>
    <name evidence="1" type="ORF">EDM56_20540</name>
</gene>
<comment type="caution">
    <text evidence="1">The sequence shown here is derived from an EMBL/GenBank/DDBJ whole genome shotgun (WGS) entry which is preliminary data.</text>
</comment>
<accession>A0A3M8DB20</accession>